<dbReference type="InterPro" id="IPR036397">
    <property type="entry name" value="RNaseH_sf"/>
</dbReference>
<feature type="non-terminal residue" evidence="2">
    <location>
        <position position="1"/>
    </location>
</feature>
<dbReference type="EMBL" id="QJKJ01000473">
    <property type="protein sequence ID" value="RDY12404.1"/>
    <property type="molecule type" value="Genomic_DNA"/>
</dbReference>
<comment type="caution">
    <text evidence="2">The sequence shown here is derived from an EMBL/GenBank/DDBJ whole genome shotgun (WGS) entry which is preliminary data.</text>
</comment>
<dbReference type="PANTHER" id="PTHR24559:SF444">
    <property type="entry name" value="REVERSE TRANSCRIPTASE DOMAIN-CONTAINING PROTEIN"/>
    <property type="match status" value="1"/>
</dbReference>
<reference evidence="2" key="1">
    <citation type="submission" date="2018-05" db="EMBL/GenBank/DDBJ databases">
        <title>Draft genome of Mucuna pruriens seed.</title>
        <authorList>
            <person name="Nnadi N.E."/>
            <person name="Vos R."/>
            <person name="Hasami M.H."/>
            <person name="Devisetty U.K."/>
            <person name="Aguiy J.C."/>
        </authorList>
    </citation>
    <scope>NUCLEOTIDE SEQUENCE [LARGE SCALE GENOMIC DNA]</scope>
    <source>
        <strain evidence="2">JCA_2017</strain>
    </source>
</reference>
<dbReference type="InterPro" id="IPR053134">
    <property type="entry name" value="RNA-dir_DNA_polymerase"/>
</dbReference>
<dbReference type="Gene3D" id="3.10.10.10">
    <property type="entry name" value="HIV Type 1 Reverse Transcriptase, subunit A, domain 1"/>
    <property type="match status" value="1"/>
</dbReference>
<dbReference type="Pfam" id="PF00078">
    <property type="entry name" value="RVT_1"/>
    <property type="match status" value="1"/>
</dbReference>
<protein>
    <submittedName>
        <fullName evidence="2">Retrovirus-related Pol polyprotein</fullName>
    </submittedName>
</protein>
<name>A0A371IBR6_MUCPR</name>
<gene>
    <name evidence="2" type="primary">POL</name>
    <name evidence="2" type="ORF">CR513_02809</name>
</gene>
<dbReference type="InterPro" id="IPR043502">
    <property type="entry name" value="DNA/RNA_pol_sf"/>
</dbReference>
<dbReference type="InterPro" id="IPR043128">
    <property type="entry name" value="Rev_trsase/Diguanyl_cyclase"/>
</dbReference>
<dbReference type="Gene3D" id="3.30.420.10">
    <property type="entry name" value="Ribonuclease H-like superfamily/Ribonuclease H"/>
    <property type="match status" value="1"/>
</dbReference>
<organism evidence="2 3">
    <name type="scientific">Mucuna pruriens</name>
    <name type="common">Velvet bean</name>
    <name type="synonym">Dolichos pruriens</name>
    <dbReference type="NCBI Taxonomy" id="157652"/>
    <lineage>
        <taxon>Eukaryota</taxon>
        <taxon>Viridiplantae</taxon>
        <taxon>Streptophyta</taxon>
        <taxon>Embryophyta</taxon>
        <taxon>Tracheophyta</taxon>
        <taxon>Spermatophyta</taxon>
        <taxon>Magnoliopsida</taxon>
        <taxon>eudicotyledons</taxon>
        <taxon>Gunneridae</taxon>
        <taxon>Pentapetalae</taxon>
        <taxon>rosids</taxon>
        <taxon>fabids</taxon>
        <taxon>Fabales</taxon>
        <taxon>Fabaceae</taxon>
        <taxon>Papilionoideae</taxon>
        <taxon>50 kb inversion clade</taxon>
        <taxon>NPAAA clade</taxon>
        <taxon>indigoferoid/millettioid clade</taxon>
        <taxon>Phaseoleae</taxon>
        <taxon>Mucuna</taxon>
    </lineage>
</organism>
<dbReference type="Proteomes" id="UP000257109">
    <property type="component" value="Unassembled WGS sequence"/>
</dbReference>
<keyword evidence="3" id="KW-1185">Reference proteome</keyword>
<feature type="domain" description="Reverse transcriptase" evidence="1">
    <location>
        <begin position="25"/>
        <end position="117"/>
    </location>
</feature>
<evidence type="ECO:0000313" key="3">
    <source>
        <dbReference type="Proteomes" id="UP000257109"/>
    </source>
</evidence>
<dbReference type="SUPFAM" id="SSF56672">
    <property type="entry name" value="DNA/RNA polymerases"/>
    <property type="match status" value="1"/>
</dbReference>
<dbReference type="OrthoDB" id="1428427at2759"/>
<dbReference type="AlphaFoldDB" id="A0A371IBR6"/>
<sequence>MTKILQVRFVREVRYPSWLTNVVMVRKPMGKWRMCTDYTDLNMAYSKDLYSLPNIDGLVDGASRRSLLSFTDAYSGYNQIRMHPSDETKTKFITDEDNFCYRVMSFGLKNAGVRYQRPYWPPVGSLRRRHGALTSIFWVLREYQLKLSPYKCSFGVRAGKFLGFMLTKRGIEANPKKMRECQGSAITSWKDNDLGTFLVSINQEGSPCISMPNKWIDYCEATFQELKTMLASPPILAKLIKGGRKGLTPIVFHKQNALRSRNESHQVIIRTNLPVKQILRKLDLARRMFGLDIDRLYQQVDPNLRGRPNGGRGREWALGGIILEGPRGVLIEQSLLFGFWESNNQVEYEALLVRMRLAEKLGAKILVAKCNFQLVIGQVNDDYQEKDP</sequence>
<proteinExistence type="predicted"/>
<dbReference type="GO" id="GO:0003676">
    <property type="term" value="F:nucleic acid binding"/>
    <property type="evidence" value="ECO:0007669"/>
    <property type="project" value="InterPro"/>
</dbReference>
<evidence type="ECO:0000313" key="2">
    <source>
        <dbReference type="EMBL" id="RDY12404.1"/>
    </source>
</evidence>
<dbReference type="CDD" id="cd01647">
    <property type="entry name" value="RT_LTR"/>
    <property type="match status" value="1"/>
</dbReference>
<dbReference type="PANTHER" id="PTHR24559">
    <property type="entry name" value="TRANSPOSON TY3-I GAG-POL POLYPROTEIN"/>
    <property type="match status" value="1"/>
</dbReference>
<evidence type="ECO:0000259" key="1">
    <source>
        <dbReference type="Pfam" id="PF00078"/>
    </source>
</evidence>
<dbReference type="InterPro" id="IPR000477">
    <property type="entry name" value="RT_dom"/>
</dbReference>
<dbReference type="Gene3D" id="3.30.70.270">
    <property type="match status" value="1"/>
</dbReference>
<accession>A0A371IBR6</accession>